<dbReference type="RefSeq" id="WP_022528951.1">
    <property type="nucleotide sequence ID" value="NZ_KI271584.1"/>
</dbReference>
<dbReference type="Proteomes" id="UP000030647">
    <property type="component" value="Unassembled WGS sequence"/>
</dbReference>
<dbReference type="Gene3D" id="3.40.50.300">
    <property type="entry name" value="P-loop containing nucleotide triphosphate hydrolases"/>
    <property type="match status" value="1"/>
</dbReference>
<name>U4TVY7_9LACO</name>
<dbReference type="HOGENOM" id="CLU_114033_0_0_9"/>
<dbReference type="STRING" id="1231336.L248_2084"/>
<dbReference type="eggNOG" id="COG0572">
    <property type="taxonomic scope" value="Bacteria"/>
</dbReference>
<gene>
    <name evidence="1" type="ORF">L248_2084</name>
</gene>
<proteinExistence type="predicted"/>
<sequence length="184" mass="20012">MKNTIICISGITSSGKTTLINALLPHYPSSAVVSFDDYDIDAQPGAPDLAMVLTDPEGMVNQFDVTPMLTAVAAAQRDHDLIFLDFPFGYRHHALAGLINAVVVVDTPLDVALSRQIRRDYQTPTKTKQDILDWCAAYERAQPIFAASAVFMRKGADLLVDGRLPLAEKVAQVQALITWTIAGV</sequence>
<keyword evidence="2" id="KW-1185">Reference proteome</keyword>
<reference evidence="2" key="1">
    <citation type="journal article" date="2013" name="Genome Announc.">
        <title>Whole-Genome Sequencing of Lactobacillus shenzhenensis Strain LY-73T.</title>
        <authorList>
            <person name="Lin Z."/>
            <person name="Liu Z."/>
            <person name="Yang R."/>
            <person name="Zou Y."/>
            <person name="Wan D."/>
            <person name="Chen J."/>
            <person name="Guo M."/>
            <person name="Zhao J."/>
            <person name="Fang C."/>
            <person name="Yang R."/>
            <person name="Liu F."/>
        </authorList>
    </citation>
    <scope>NUCLEOTIDE SEQUENCE [LARGE SCALE GENOMIC DNA]</scope>
    <source>
        <strain evidence="2">LY-73</strain>
    </source>
</reference>
<dbReference type="EMBL" id="KI271584">
    <property type="protein sequence ID" value="ERL66008.1"/>
    <property type="molecule type" value="Genomic_DNA"/>
</dbReference>
<evidence type="ECO:0008006" key="3">
    <source>
        <dbReference type="Google" id="ProtNLM"/>
    </source>
</evidence>
<dbReference type="InterPro" id="IPR027417">
    <property type="entry name" value="P-loop_NTPase"/>
</dbReference>
<dbReference type="AlphaFoldDB" id="U4TVY7"/>
<protein>
    <recommendedName>
        <fullName evidence="3">Uridine kinase</fullName>
    </recommendedName>
</protein>
<accession>U4TVY7</accession>
<dbReference type="SUPFAM" id="SSF52540">
    <property type="entry name" value="P-loop containing nucleoside triphosphate hydrolases"/>
    <property type="match status" value="1"/>
</dbReference>
<organism evidence="1 2">
    <name type="scientific">Schleiferilactobacillus shenzhenensis LY-73</name>
    <dbReference type="NCBI Taxonomy" id="1231336"/>
    <lineage>
        <taxon>Bacteria</taxon>
        <taxon>Bacillati</taxon>
        <taxon>Bacillota</taxon>
        <taxon>Bacilli</taxon>
        <taxon>Lactobacillales</taxon>
        <taxon>Lactobacillaceae</taxon>
        <taxon>Schleiferilactobacillus</taxon>
    </lineage>
</organism>
<evidence type="ECO:0000313" key="1">
    <source>
        <dbReference type="EMBL" id="ERL66008.1"/>
    </source>
</evidence>
<dbReference type="OrthoDB" id="6291705at2"/>
<evidence type="ECO:0000313" key="2">
    <source>
        <dbReference type="Proteomes" id="UP000030647"/>
    </source>
</evidence>